<dbReference type="GO" id="GO:0016787">
    <property type="term" value="F:hydrolase activity"/>
    <property type="evidence" value="ECO:0007669"/>
    <property type="project" value="UniProtKB-KW"/>
</dbReference>
<sequence>MNKVLRAAIRTMSRHQGDMTKDYEKSRKKEKMYPYYKGRSCNTMDRILHLEGRDILLRTYSYDGKVAPLILFFHGGGFVTGDFESYGNVCANLSERTGYKVVSVNYRLAPEHRFPQGLEDCYEAMQAVLAHCEDWYQAKQEDIVIMGDSAGGEICAELGMMARDRGGLMPKRQVLIYPVAYGSYGDDNPYPSVEENGYDYLLTRALMCEYMELYRSSKEDEKNPYFAPLQHHDFSNLPDTLLVTMEYDPLRDEGEALGEKMREAGCSVKSVRVLDGIHGMMLLPPIFAGAKEIYEAIEGFIGKRGQSEDEAVKIDALTENEVPSDKNK</sequence>
<evidence type="ECO:0000313" key="3">
    <source>
        <dbReference type="EMBL" id="MCC2222824.1"/>
    </source>
</evidence>
<dbReference type="SUPFAM" id="SSF53474">
    <property type="entry name" value="alpha/beta-Hydrolases"/>
    <property type="match status" value="1"/>
</dbReference>
<feature type="domain" description="Alpha/beta hydrolase fold-3" evidence="2">
    <location>
        <begin position="70"/>
        <end position="281"/>
    </location>
</feature>
<dbReference type="Gene3D" id="3.40.50.1820">
    <property type="entry name" value="alpha/beta hydrolase"/>
    <property type="match status" value="1"/>
</dbReference>
<dbReference type="EMBL" id="JAJEQN010000051">
    <property type="protein sequence ID" value="MCC2222824.1"/>
    <property type="molecule type" value="Genomic_DNA"/>
</dbReference>
<dbReference type="InterPro" id="IPR013094">
    <property type="entry name" value="AB_hydrolase_3"/>
</dbReference>
<dbReference type="RefSeq" id="WP_262539116.1">
    <property type="nucleotide sequence ID" value="NZ_JAJEQN010000051.1"/>
</dbReference>
<dbReference type="Pfam" id="PF07859">
    <property type="entry name" value="Abhydrolase_3"/>
    <property type="match status" value="1"/>
</dbReference>
<dbReference type="InterPro" id="IPR029058">
    <property type="entry name" value="AB_hydrolase_fold"/>
</dbReference>
<comment type="caution">
    <text evidence="3">The sequence shown here is derived from an EMBL/GenBank/DDBJ whole genome shotgun (WGS) entry which is preliminary data.</text>
</comment>
<dbReference type="InterPro" id="IPR050300">
    <property type="entry name" value="GDXG_lipolytic_enzyme"/>
</dbReference>
<protein>
    <submittedName>
        <fullName evidence="3">Alpha/beta hydrolase</fullName>
    </submittedName>
</protein>
<name>A0AAE3E6F7_9FIRM</name>
<dbReference type="PANTHER" id="PTHR48081:SF8">
    <property type="entry name" value="ALPHA_BETA HYDROLASE FOLD-3 DOMAIN-CONTAINING PROTEIN-RELATED"/>
    <property type="match status" value="1"/>
</dbReference>
<keyword evidence="1 3" id="KW-0378">Hydrolase</keyword>
<proteinExistence type="predicted"/>
<gene>
    <name evidence="3" type="ORF">LKD48_14550</name>
</gene>
<dbReference type="Proteomes" id="UP001198200">
    <property type="component" value="Unassembled WGS sequence"/>
</dbReference>
<organism evidence="3 4">
    <name type="scientific">Anthropogastromicrobium aceti</name>
    <dbReference type="NCBI Taxonomy" id="2981768"/>
    <lineage>
        <taxon>Bacteria</taxon>
        <taxon>Bacillati</taxon>
        <taxon>Bacillota</taxon>
        <taxon>Clostridia</taxon>
        <taxon>Lachnospirales</taxon>
        <taxon>Lachnospiraceae</taxon>
        <taxon>Anthropogastromicrobium</taxon>
    </lineage>
</organism>
<keyword evidence="4" id="KW-1185">Reference proteome</keyword>
<evidence type="ECO:0000259" key="2">
    <source>
        <dbReference type="Pfam" id="PF07859"/>
    </source>
</evidence>
<evidence type="ECO:0000313" key="4">
    <source>
        <dbReference type="Proteomes" id="UP001198200"/>
    </source>
</evidence>
<dbReference type="AlphaFoldDB" id="A0AAE3E6F7"/>
<reference evidence="3 4" key="1">
    <citation type="submission" date="2021-10" db="EMBL/GenBank/DDBJ databases">
        <title>Anaerobic single-cell dispensing facilitates the cultivation of human gut bacteria.</title>
        <authorList>
            <person name="Afrizal A."/>
        </authorList>
    </citation>
    <scope>NUCLEOTIDE SEQUENCE [LARGE SCALE GENOMIC DNA]</scope>
    <source>
        <strain evidence="3 4">CLA-AA-H224</strain>
    </source>
</reference>
<evidence type="ECO:0000256" key="1">
    <source>
        <dbReference type="ARBA" id="ARBA00022801"/>
    </source>
</evidence>
<accession>A0AAE3E6F7</accession>
<dbReference type="PANTHER" id="PTHR48081">
    <property type="entry name" value="AB HYDROLASE SUPERFAMILY PROTEIN C4A8.06C"/>
    <property type="match status" value="1"/>
</dbReference>